<dbReference type="EMBL" id="LK932541">
    <property type="protein sequence ID" value="CDS90462.1"/>
    <property type="molecule type" value="Genomic_DNA"/>
</dbReference>
<dbReference type="SUPFAM" id="SSF88659">
    <property type="entry name" value="Sigma3 and sigma4 domains of RNA polymerase sigma factors"/>
    <property type="match status" value="1"/>
</dbReference>
<sequence>MKELIELKKEYIDKTIKLLDEVRELKIRKEVLNDEIEFLKKNEKLSSINFNELGFPIHSGNYGIDDMIINLQEKIYIKETEIEIIDSRIEMINIYTKRLSEEEQEIISLRHFDKKVNSYEKISELLMISKTAVQKKYTYALKKIALMKYGEEAKKNMANSISPP</sequence>
<proteinExistence type="predicted"/>
<reference evidence="1" key="1">
    <citation type="submission" date="2014-07" db="EMBL/GenBank/DDBJ databases">
        <authorList>
            <person name="Monot Marc"/>
        </authorList>
    </citation>
    <scope>NUCLEOTIDE SEQUENCE</scope>
</reference>
<organism evidence="1">
    <name type="scientific">Clostridioides difficile</name>
    <name type="common">Peptoclostridium difficile</name>
    <dbReference type="NCBI Taxonomy" id="1496"/>
    <lineage>
        <taxon>Bacteria</taxon>
        <taxon>Bacillati</taxon>
        <taxon>Bacillota</taxon>
        <taxon>Clostridia</taxon>
        <taxon>Peptostreptococcales</taxon>
        <taxon>Peptostreptococcaceae</taxon>
        <taxon>Clostridioides</taxon>
    </lineage>
</organism>
<dbReference type="InterPro" id="IPR013324">
    <property type="entry name" value="RNA_pol_sigma_r3/r4-like"/>
</dbReference>
<dbReference type="InterPro" id="IPR036388">
    <property type="entry name" value="WH-like_DNA-bd_sf"/>
</dbReference>
<protein>
    <submittedName>
        <fullName evidence="1">Uncharacterized protein</fullName>
    </submittedName>
</protein>
<dbReference type="Gene3D" id="1.10.10.10">
    <property type="entry name" value="Winged helix-like DNA-binding domain superfamily/Winged helix DNA-binding domain"/>
    <property type="match status" value="1"/>
</dbReference>
<gene>
    <name evidence="1" type="ORF">BN1096_850004</name>
</gene>
<accession>A0A069AQD1</accession>
<evidence type="ECO:0000313" key="1">
    <source>
        <dbReference type="EMBL" id="CDS90462.1"/>
    </source>
</evidence>
<dbReference type="AlphaFoldDB" id="A0A069AQD1"/>
<name>A0A069AQD1_CLODI</name>
<dbReference type="RefSeq" id="WP_231306724.1">
    <property type="nucleotide sequence ID" value="NZ_CP149656.1"/>
</dbReference>